<dbReference type="SUPFAM" id="SSF140500">
    <property type="entry name" value="BAS1536-like"/>
    <property type="match status" value="1"/>
</dbReference>
<proteinExistence type="predicted"/>
<dbReference type="GO" id="GO:0046983">
    <property type="term" value="F:protein dimerization activity"/>
    <property type="evidence" value="ECO:0007669"/>
    <property type="project" value="InterPro"/>
</dbReference>
<comment type="caution">
    <text evidence="1">The sequence shown here is derived from an EMBL/GenBank/DDBJ whole genome shotgun (WGS) entry which is preliminary data.</text>
</comment>
<dbReference type="Proteomes" id="UP000295788">
    <property type="component" value="Unassembled WGS sequence"/>
</dbReference>
<dbReference type="InterPro" id="IPR036638">
    <property type="entry name" value="HLH_DNA-bd_sf"/>
</dbReference>
<keyword evidence="2" id="KW-1185">Reference proteome</keyword>
<dbReference type="GO" id="GO:0043937">
    <property type="term" value="P:regulation of sporulation"/>
    <property type="evidence" value="ECO:0007669"/>
    <property type="project" value="InterPro"/>
</dbReference>
<gene>
    <name evidence="1" type="ORF">EDD72_10778</name>
</gene>
<evidence type="ECO:0000313" key="1">
    <source>
        <dbReference type="EMBL" id="TCS82995.1"/>
    </source>
</evidence>
<dbReference type="InterPro" id="IPR037208">
    <property type="entry name" value="Spo0E-like_sf"/>
</dbReference>
<dbReference type="RefSeq" id="WP_132768401.1">
    <property type="nucleotide sequence ID" value="NZ_SMAB01000007.1"/>
</dbReference>
<dbReference type="InterPro" id="IPR018540">
    <property type="entry name" value="Spo0E-like"/>
</dbReference>
<dbReference type="EMBL" id="SMAB01000007">
    <property type="protein sequence ID" value="TCS82995.1"/>
    <property type="molecule type" value="Genomic_DNA"/>
</dbReference>
<protein>
    <submittedName>
        <fullName evidence="1">Spo0E like sporulation regulatory protein</fullName>
    </submittedName>
</protein>
<reference evidence="1 2" key="1">
    <citation type="submission" date="2019-03" db="EMBL/GenBank/DDBJ databases">
        <title>Genomic Encyclopedia of Type Strains, Phase IV (KMG-IV): sequencing the most valuable type-strain genomes for metagenomic binning, comparative biology and taxonomic classification.</title>
        <authorList>
            <person name="Goeker M."/>
        </authorList>
    </citation>
    <scope>NUCLEOTIDE SEQUENCE [LARGE SCALE GENOMIC DNA]</scope>
    <source>
        <strain evidence="1 2">DSM 23802</strain>
    </source>
</reference>
<dbReference type="Pfam" id="PF09388">
    <property type="entry name" value="SpoOE-like"/>
    <property type="match status" value="1"/>
</dbReference>
<dbReference type="AlphaFoldDB" id="A0A4R3KHP7"/>
<sequence length="59" mass="7160">MNNETEDILIREIERIRKELHQKVGTEPIKTHDVLMKDDLLELSRDLDKLIIQYMNRKK</sequence>
<organism evidence="1 2">
    <name type="scientific">Tepidibacillus fermentans</name>
    <dbReference type="NCBI Taxonomy" id="1281767"/>
    <lineage>
        <taxon>Bacteria</taxon>
        <taxon>Bacillati</taxon>
        <taxon>Bacillota</taxon>
        <taxon>Bacilli</taxon>
        <taxon>Bacillales</taxon>
        <taxon>Bacillaceae</taxon>
        <taxon>Tepidibacillus</taxon>
    </lineage>
</organism>
<name>A0A4R3KHP7_9BACI</name>
<evidence type="ECO:0000313" key="2">
    <source>
        <dbReference type="Proteomes" id="UP000295788"/>
    </source>
</evidence>
<dbReference type="Gene3D" id="4.10.280.10">
    <property type="entry name" value="Helix-loop-helix DNA-binding domain"/>
    <property type="match status" value="1"/>
</dbReference>
<accession>A0A4R3KHP7</accession>